<proteinExistence type="predicted"/>
<dbReference type="OrthoDB" id="7266971at2"/>
<dbReference type="EMBL" id="RBIM01000007">
    <property type="protein sequence ID" value="RKQ95250.1"/>
    <property type="molecule type" value="Genomic_DNA"/>
</dbReference>
<comment type="caution">
    <text evidence="1">The sequence shown here is derived from an EMBL/GenBank/DDBJ whole genome shotgun (WGS) entry which is preliminary data.</text>
</comment>
<gene>
    <name evidence="1" type="ORF">C7435_2939</name>
</gene>
<name>A0A495D2T3_9PROT</name>
<dbReference type="InterPro" id="IPR022344">
    <property type="entry name" value="GTA_major-tail"/>
</dbReference>
<sequence>MSVQSGRDILIRIGDGGDPPVFTSAAGLRLKTISLNARTVDVTNADSAEGWRELLAGAGVKTCSVSGSGVFVDVAADAQIRQAFFDQAALAWQLVIPDFGTLTGPFQVAALDYAGRHDGEATWSMSLASAGPLVFAAL</sequence>
<accession>A0A495D2T3</accession>
<dbReference type="Proteomes" id="UP000273675">
    <property type="component" value="Unassembled WGS sequence"/>
</dbReference>
<dbReference type="InterPro" id="IPR011855">
    <property type="entry name" value="Phgtail_TP901_1"/>
</dbReference>
<evidence type="ECO:0000313" key="1">
    <source>
        <dbReference type="EMBL" id="RKQ95250.1"/>
    </source>
</evidence>
<evidence type="ECO:0000313" key="2">
    <source>
        <dbReference type="Proteomes" id="UP000273675"/>
    </source>
</evidence>
<dbReference type="NCBIfam" id="TIGR02126">
    <property type="entry name" value="phgtail_TP901_1"/>
    <property type="match status" value="1"/>
</dbReference>
<dbReference type="RefSeq" id="WP_121212250.1">
    <property type="nucleotide sequence ID" value="NZ_RBIM01000007.1"/>
</dbReference>
<dbReference type="PRINTS" id="PR01996">
    <property type="entry name" value="MTP1FAMILY"/>
</dbReference>
<dbReference type="AlphaFoldDB" id="A0A495D2T3"/>
<reference evidence="1 2" key="1">
    <citation type="submission" date="2018-10" db="EMBL/GenBank/DDBJ databases">
        <title>Genomic Encyclopedia of Type Strains, Phase IV (KMG-IV): sequencing the most valuable type-strain genomes for metagenomic binning, comparative biology and taxonomic classification.</title>
        <authorList>
            <person name="Goeker M."/>
        </authorList>
    </citation>
    <scope>NUCLEOTIDE SEQUENCE [LARGE SCALE GENOMIC DNA]</scope>
    <source>
        <strain evidence="1 2">DSM 4734</strain>
    </source>
</reference>
<organism evidence="1 2">
    <name type="scientific">Maricaulis maris</name>
    <dbReference type="NCBI Taxonomy" id="74318"/>
    <lineage>
        <taxon>Bacteria</taxon>
        <taxon>Pseudomonadati</taxon>
        <taxon>Pseudomonadota</taxon>
        <taxon>Alphaproteobacteria</taxon>
        <taxon>Maricaulales</taxon>
        <taxon>Maricaulaceae</taxon>
        <taxon>Maricaulis</taxon>
    </lineage>
</organism>
<protein>
    <submittedName>
        <fullName evidence="1">TP901-1 family phage major tail protein</fullName>
    </submittedName>
</protein>
<dbReference type="Pfam" id="PF06199">
    <property type="entry name" value="Phage_tail_2"/>
    <property type="match status" value="1"/>
</dbReference>